<organism evidence="1">
    <name type="scientific">Leptospira borgpetersenii serovar Ballum</name>
    <dbReference type="NCBI Taxonomy" id="280505"/>
    <lineage>
        <taxon>Bacteria</taxon>
        <taxon>Pseudomonadati</taxon>
        <taxon>Spirochaetota</taxon>
        <taxon>Spirochaetia</taxon>
        <taxon>Leptospirales</taxon>
        <taxon>Leptospiraceae</taxon>
        <taxon>Leptospira</taxon>
    </lineage>
</organism>
<protein>
    <submittedName>
        <fullName evidence="1">Uncharacterized protein</fullName>
    </submittedName>
</protein>
<accession>A0A0S2ILK5</accession>
<dbReference type="Proteomes" id="UP000058857">
    <property type="component" value="Chromosome 1"/>
</dbReference>
<dbReference type="PATRIC" id="fig|280505.15.peg.166"/>
<evidence type="ECO:0000313" key="2">
    <source>
        <dbReference type="Proteomes" id="UP000058857"/>
    </source>
</evidence>
<name>A0A0S2ILK5_LEPBO</name>
<sequence>MPIRASLLSWIFFVRVVGKIYSTSQIPSNANRSETALVFSSAP</sequence>
<gene>
    <name evidence="1" type="ORF">LBBP_00172</name>
</gene>
<dbReference type="AlphaFoldDB" id="A0A0S2ILK5"/>
<evidence type="ECO:0000313" key="1">
    <source>
        <dbReference type="EMBL" id="ALO24539.1"/>
    </source>
</evidence>
<dbReference type="EMBL" id="CP012029">
    <property type="protein sequence ID" value="ALO24539.1"/>
    <property type="molecule type" value="Genomic_DNA"/>
</dbReference>
<proteinExistence type="predicted"/>
<reference evidence="1 2" key="1">
    <citation type="journal article" date="2015" name="PLoS Negl. Trop. Dis.">
        <title>Distribution of Plasmids in Distinct Leptospira Pathogenic Species.</title>
        <authorList>
            <person name="Wang Y."/>
            <person name="Zhuang X."/>
            <person name="Zhong Y."/>
            <person name="Zhang C."/>
            <person name="Zhang Y."/>
            <person name="Zeng L."/>
            <person name="Zhu Y."/>
            <person name="He P."/>
            <person name="Dong K."/>
            <person name="Pal U."/>
            <person name="Guo X."/>
            <person name="Qin J."/>
        </authorList>
    </citation>
    <scope>NUCLEOTIDE SEQUENCE [LARGE SCALE GENOMIC DNA]</scope>
    <source>
        <strain evidence="1 2">56604</strain>
    </source>
</reference>